<keyword evidence="5 7" id="KW-1133">Transmembrane helix</keyword>
<feature type="transmembrane region" description="Helical" evidence="7">
    <location>
        <begin position="946"/>
        <end position="966"/>
    </location>
</feature>
<feature type="transmembrane region" description="Helical" evidence="7">
    <location>
        <begin position="521"/>
        <end position="539"/>
    </location>
</feature>
<evidence type="ECO:0000256" key="7">
    <source>
        <dbReference type="SAM" id="Phobius"/>
    </source>
</evidence>
<feature type="transmembrane region" description="Helical" evidence="7">
    <location>
        <begin position="360"/>
        <end position="379"/>
    </location>
</feature>
<dbReference type="Gene3D" id="3.30.70.1430">
    <property type="entry name" value="Multidrug efflux transporter AcrB pore domain"/>
    <property type="match status" value="2"/>
</dbReference>
<keyword evidence="6 7" id="KW-0472">Membrane</keyword>
<dbReference type="RefSeq" id="WP_310277357.1">
    <property type="nucleotide sequence ID" value="NZ_JAVDWR010000005.1"/>
</dbReference>
<evidence type="ECO:0000256" key="4">
    <source>
        <dbReference type="ARBA" id="ARBA00022692"/>
    </source>
</evidence>
<reference evidence="8 9" key="1">
    <citation type="submission" date="2023-07" db="EMBL/GenBank/DDBJ databases">
        <title>Sorghum-associated microbial communities from plants grown in Nebraska, USA.</title>
        <authorList>
            <person name="Schachtman D."/>
        </authorList>
    </citation>
    <scope>NUCLEOTIDE SEQUENCE [LARGE SCALE GENOMIC DNA]</scope>
    <source>
        <strain evidence="8 9">4138</strain>
    </source>
</reference>
<feature type="transmembrane region" description="Helical" evidence="7">
    <location>
        <begin position="431"/>
        <end position="453"/>
    </location>
</feature>
<dbReference type="Proteomes" id="UP001257909">
    <property type="component" value="Unassembled WGS sequence"/>
</dbReference>
<keyword evidence="2" id="KW-1003">Cell membrane</keyword>
<keyword evidence="4 7" id="KW-0812">Transmembrane</keyword>
<sequence>MNLALPFIQRPVASGLIATAILLLGMLCWRLLPVSPLPAVDFPMIVVTASLPGASPESMAATVATPLERALGSIAGINRISSRSSQGSTQIRLEFDLDRNVDEAAREVQAAINAARSQLPSGMPRNPSYRKFNPSQAPVMALALSSEHLASSALYDAASTVLAQKLAAINGVGEVEVTGASLPAVRVQLNPGMLTHYGVALDEVRAAISGANASVPLGVLESNDQRWQLATSQTLRQASDYQSLVVKYVKGAPIRLSDVALVTDSTENRYSAGFHNDKNAVILLVSRRTGANIVETIDAIYQQMPLLRALIPADADLAVVMDRSPVIRATLTEAQISLLIAVVLVVLVVWAFLGSLRSALIPSLAIPVSLVGSFTVMYLCDFSLNNLSVMALIVATGLVVDDAIVVVENIKRHIEGGLTPLAAARQGASEVGFTLLAMNLALVVIFLSILFMGGLVERLFREFSITLAAAMTISLVVSLTLTPSLSALLLKAKKPGEAEAGAFHRFQQKYHNSVNWSLSHYRWVLAALVLLFAANAWLYKQVPTGLLPNQDTGQLNGFVRGDDGFSFQIMQPKIEAFRQHILKDPAIADVTGSSGGDTGISNSWMRVRLKPLAERKVSAQQVVDRIRATAPKVPGGMLFLNVDQDIRLSSPFGRSDYELMMLSGDLQLLRKWSKQVAEKMQELPELVDVDTPSGEDAQQISLTIDREAAQRLGVDMRTIATLLNNSFSQRQVATLYDEMNQYRVVMELTPGYTAQPEVLKQLQLVTADGNRIPLSSIASYQYSLANDRIRRDGQFASVGIGYGLAPGVTLQQASAAIDRVLAMAMVPTGIHTINGEDQRNAMFKTGDQLWLIIGVILTVYLLLGVLYESTIQPITILSTLPCAGVGALLALYVSNTDFNLIALLGLFLLIGIVMKNAILLVDFALHAERDLGLSAKEAVALAAAQRLRPILMTNFAALLGAVPLLFGMGEGSELRQPLGITIVGGLLVSQLLTLYSTPAVYLALSKLRRKTAEDLLMPEHSNEKKAEV</sequence>
<feature type="transmembrane region" description="Helical" evidence="7">
    <location>
        <begin position="334"/>
        <end position="353"/>
    </location>
</feature>
<dbReference type="EMBL" id="JAVDWR010000005">
    <property type="protein sequence ID" value="MDR7121008.1"/>
    <property type="molecule type" value="Genomic_DNA"/>
</dbReference>
<dbReference type="PANTHER" id="PTHR32063">
    <property type="match status" value="1"/>
</dbReference>
<dbReference type="SUPFAM" id="SSF82714">
    <property type="entry name" value="Multidrug efflux transporter AcrB TolC docking domain, DN and DC subdomains"/>
    <property type="match status" value="2"/>
</dbReference>
<dbReference type="Gene3D" id="1.20.1640.10">
    <property type="entry name" value="Multidrug efflux transporter AcrB transmembrane domain"/>
    <property type="match status" value="2"/>
</dbReference>
<evidence type="ECO:0000256" key="5">
    <source>
        <dbReference type="ARBA" id="ARBA00022989"/>
    </source>
</evidence>
<dbReference type="InterPro" id="IPR027463">
    <property type="entry name" value="AcrB_DN_DC_subdom"/>
</dbReference>
<feature type="transmembrane region" description="Helical" evidence="7">
    <location>
        <begin position="849"/>
        <end position="867"/>
    </location>
</feature>
<dbReference type="Gene3D" id="3.30.2090.10">
    <property type="entry name" value="Multidrug efflux transporter AcrB TolC docking domain, DN and DC subdomains"/>
    <property type="match status" value="2"/>
</dbReference>
<evidence type="ECO:0000256" key="1">
    <source>
        <dbReference type="ARBA" id="ARBA00022448"/>
    </source>
</evidence>
<feature type="transmembrane region" description="Helical" evidence="7">
    <location>
        <begin position="12"/>
        <end position="32"/>
    </location>
</feature>
<feature type="transmembrane region" description="Helical" evidence="7">
    <location>
        <begin position="465"/>
        <end position="490"/>
    </location>
</feature>
<feature type="transmembrane region" description="Helical" evidence="7">
    <location>
        <begin position="874"/>
        <end position="894"/>
    </location>
</feature>
<dbReference type="PRINTS" id="PR00702">
    <property type="entry name" value="ACRIFLAVINRP"/>
</dbReference>
<keyword evidence="9" id="KW-1185">Reference proteome</keyword>
<comment type="caution">
    <text evidence="8">The sequence shown here is derived from an EMBL/GenBank/DDBJ whole genome shotgun (WGS) entry which is preliminary data.</text>
</comment>
<dbReference type="SUPFAM" id="SSF82693">
    <property type="entry name" value="Multidrug efflux transporter AcrB pore domain, PN1, PN2, PC1 and PC2 subdomains"/>
    <property type="match status" value="3"/>
</dbReference>
<evidence type="ECO:0000313" key="8">
    <source>
        <dbReference type="EMBL" id="MDR7121008.1"/>
    </source>
</evidence>
<dbReference type="Gene3D" id="3.30.70.1320">
    <property type="entry name" value="Multidrug efflux transporter AcrB pore domain like"/>
    <property type="match status" value="1"/>
</dbReference>
<dbReference type="InterPro" id="IPR001036">
    <property type="entry name" value="Acrflvin-R"/>
</dbReference>
<dbReference type="Pfam" id="PF00873">
    <property type="entry name" value="ACR_tran"/>
    <property type="match status" value="1"/>
</dbReference>
<gene>
    <name evidence="8" type="ORF">J2W69_001949</name>
</gene>
<evidence type="ECO:0000313" key="9">
    <source>
        <dbReference type="Proteomes" id="UP001257909"/>
    </source>
</evidence>
<feature type="transmembrane region" description="Helical" evidence="7">
    <location>
        <begin position="978"/>
        <end position="1004"/>
    </location>
</feature>
<protein>
    <submittedName>
        <fullName evidence="8">Multidrug efflux pump</fullName>
    </submittedName>
</protein>
<proteinExistence type="predicted"/>
<dbReference type="PANTHER" id="PTHR32063:SF34">
    <property type="entry name" value="MULTIDRUG RESISTANCE PROTEIN MDTC"/>
    <property type="match status" value="1"/>
</dbReference>
<keyword evidence="3" id="KW-0997">Cell inner membrane</keyword>
<evidence type="ECO:0000256" key="3">
    <source>
        <dbReference type="ARBA" id="ARBA00022519"/>
    </source>
</evidence>
<name>A0ABU1VZW3_9GAMM</name>
<keyword evidence="1" id="KW-0813">Transport</keyword>
<evidence type="ECO:0000256" key="2">
    <source>
        <dbReference type="ARBA" id="ARBA00022475"/>
    </source>
</evidence>
<dbReference type="SUPFAM" id="SSF82866">
    <property type="entry name" value="Multidrug efflux transporter AcrB transmembrane domain"/>
    <property type="match status" value="2"/>
</dbReference>
<feature type="transmembrane region" description="Helical" evidence="7">
    <location>
        <begin position="900"/>
        <end position="925"/>
    </location>
</feature>
<accession>A0ABU1VZW3</accession>
<organism evidence="8 9">
    <name type="scientific">Rheinheimera soli</name>
    <dbReference type="NCBI Taxonomy" id="443616"/>
    <lineage>
        <taxon>Bacteria</taxon>
        <taxon>Pseudomonadati</taxon>
        <taxon>Pseudomonadota</taxon>
        <taxon>Gammaproteobacteria</taxon>
        <taxon>Chromatiales</taxon>
        <taxon>Chromatiaceae</taxon>
        <taxon>Rheinheimera</taxon>
    </lineage>
</organism>
<evidence type="ECO:0000256" key="6">
    <source>
        <dbReference type="ARBA" id="ARBA00023136"/>
    </source>
</evidence>
<dbReference type="Gene3D" id="3.30.70.1440">
    <property type="entry name" value="Multidrug efflux transporter AcrB pore domain"/>
    <property type="match status" value="1"/>
</dbReference>